<proteinExistence type="predicted"/>
<protein>
    <submittedName>
        <fullName evidence="6">Uncharacterized protein</fullName>
    </submittedName>
</protein>
<gene>
    <name evidence="6" type="ORF">RIMI_LOCUS22419599</name>
</gene>
<keyword evidence="2 5" id="KW-0472">Membrane</keyword>
<evidence type="ECO:0000256" key="4">
    <source>
        <dbReference type="SAM" id="MobiDB-lite"/>
    </source>
</evidence>
<dbReference type="PANTHER" id="PTHR24100:SF0">
    <property type="entry name" value="V-SET DOMAIN-CONTAINING T-CELL ACTIVATION INHIBITOR 1"/>
    <property type="match status" value="1"/>
</dbReference>
<dbReference type="InterPro" id="IPR050504">
    <property type="entry name" value="IgSF_BTN/MOG"/>
</dbReference>
<evidence type="ECO:0000313" key="7">
    <source>
        <dbReference type="Proteomes" id="UP001176940"/>
    </source>
</evidence>
<sequence>MGQDDVPQPQPAASSKIFMRKVTDHRDSSREGGKPQGHVHTFNICMIVIIILLVAAIALIIGLSVAGNSSANDVTTINAVGQISGNVLLSCTFAPDVKQSSDVLWEKVGDTGVVYKYENGKISLSDQNSKYKSRTSLFLNELSVGNATLMISSLRSIFAASTREEGLDLRRTAEIVAPRQQVLQNLLQLNTSLERQSMTGVCFLIQGRPTDDGSRQTSPRRSMTGTIHEESCVRKFKFMYDLDQTLLAERNRVNSTYRNGSR</sequence>
<evidence type="ECO:0000256" key="3">
    <source>
        <dbReference type="ARBA" id="ARBA00023319"/>
    </source>
</evidence>
<name>A0ABN9MLQ5_9NEOB</name>
<comment type="subcellular location">
    <subcellularLocation>
        <location evidence="1">Membrane</location>
    </subcellularLocation>
</comment>
<dbReference type="SUPFAM" id="SSF48726">
    <property type="entry name" value="Immunoglobulin"/>
    <property type="match status" value="1"/>
</dbReference>
<keyword evidence="5" id="KW-0812">Transmembrane</keyword>
<feature type="transmembrane region" description="Helical" evidence="5">
    <location>
        <begin position="44"/>
        <end position="66"/>
    </location>
</feature>
<comment type="caution">
    <text evidence="6">The sequence shown here is derived from an EMBL/GenBank/DDBJ whole genome shotgun (WGS) entry which is preliminary data.</text>
</comment>
<dbReference type="InterPro" id="IPR013783">
    <property type="entry name" value="Ig-like_fold"/>
</dbReference>
<dbReference type="InterPro" id="IPR036179">
    <property type="entry name" value="Ig-like_dom_sf"/>
</dbReference>
<dbReference type="EMBL" id="CAUEEQ010078522">
    <property type="protein sequence ID" value="CAJ0967691.1"/>
    <property type="molecule type" value="Genomic_DNA"/>
</dbReference>
<reference evidence="6" key="1">
    <citation type="submission" date="2023-07" db="EMBL/GenBank/DDBJ databases">
        <authorList>
            <person name="Stuckert A."/>
        </authorList>
    </citation>
    <scope>NUCLEOTIDE SEQUENCE</scope>
</reference>
<evidence type="ECO:0000256" key="5">
    <source>
        <dbReference type="SAM" id="Phobius"/>
    </source>
</evidence>
<feature type="region of interest" description="Disordered" evidence="4">
    <location>
        <begin position="1"/>
        <end position="35"/>
    </location>
</feature>
<feature type="compositionally biased region" description="Basic and acidic residues" evidence="4">
    <location>
        <begin position="21"/>
        <end position="33"/>
    </location>
</feature>
<dbReference type="Proteomes" id="UP001176940">
    <property type="component" value="Unassembled WGS sequence"/>
</dbReference>
<organism evidence="6 7">
    <name type="scientific">Ranitomeya imitator</name>
    <name type="common">mimic poison frog</name>
    <dbReference type="NCBI Taxonomy" id="111125"/>
    <lineage>
        <taxon>Eukaryota</taxon>
        <taxon>Metazoa</taxon>
        <taxon>Chordata</taxon>
        <taxon>Craniata</taxon>
        <taxon>Vertebrata</taxon>
        <taxon>Euteleostomi</taxon>
        <taxon>Amphibia</taxon>
        <taxon>Batrachia</taxon>
        <taxon>Anura</taxon>
        <taxon>Neobatrachia</taxon>
        <taxon>Hyloidea</taxon>
        <taxon>Dendrobatidae</taxon>
        <taxon>Dendrobatinae</taxon>
        <taxon>Ranitomeya</taxon>
    </lineage>
</organism>
<evidence type="ECO:0000256" key="1">
    <source>
        <dbReference type="ARBA" id="ARBA00004370"/>
    </source>
</evidence>
<keyword evidence="5" id="KW-1133">Transmembrane helix</keyword>
<keyword evidence="3" id="KW-0393">Immunoglobulin domain</keyword>
<accession>A0ABN9MLQ5</accession>
<evidence type="ECO:0000313" key="6">
    <source>
        <dbReference type="EMBL" id="CAJ0967691.1"/>
    </source>
</evidence>
<keyword evidence="7" id="KW-1185">Reference proteome</keyword>
<dbReference type="PANTHER" id="PTHR24100">
    <property type="entry name" value="BUTYROPHILIN"/>
    <property type="match status" value="1"/>
</dbReference>
<evidence type="ECO:0000256" key="2">
    <source>
        <dbReference type="ARBA" id="ARBA00023136"/>
    </source>
</evidence>
<dbReference type="Gene3D" id="2.60.40.10">
    <property type="entry name" value="Immunoglobulins"/>
    <property type="match status" value="1"/>
</dbReference>